<dbReference type="Gene3D" id="1.10.10.10">
    <property type="entry name" value="Winged helix-like DNA-binding domain superfamily/Winged helix DNA-binding domain"/>
    <property type="match status" value="1"/>
</dbReference>
<dbReference type="GO" id="GO:0003677">
    <property type="term" value="F:DNA binding"/>
    <property type="evidence" value="ECO:0007669"/>
    <property type="project" value="UniProtKB-KW"/>
</dbReference>
<dbReference type="RefSeq" id="WP_103562621.1">
    <property type="nucleotide sequence ID" value="NZ_MTBP01000001.1"/>
</dbReference>
<evidence type="ECO:0000256" key="2">
    <source>
        <dbReference type="ARBA" id="ARBA00023125"/>
    </source>
</evidence>
<dbReference type="SUPFAM" id="SSF46785">
    <property type="entry name" value="Winged helix' DNA-binding domain"/>
    <property type="match status" value="1"/>
</dbReference>
<dbReference type="CDD" id="cd07377">
    <property type="entry name" value="WHTH_GntR"/>
    <property type="match status" value="1"/>
</dbReference>
<feature type="domain" description="HTH gntR-type" evidence="4">
    <location>
        <begin position="4"/>
        <end position="72"/>
    </location>
</feature>
<comment type="caution">
    <text evidence="5">The sequence shown here is derived from an EMBL/GenBank/DDBJ whole genome shotgun (WGS) entry which is preliminary data.</text>
</comment>
<dbReference type="PROSITE" id="PS50949">
    <property type="entry name" value="HTH_GNTR"/>
    <property type="match status" value="1"/>
</dbReference>
<organism evidence="5 6">
    <name type="scientific">Actinomadura rubteroloni</name>
    <dbReference type="NCBI Taxonomy" id="1926885"/>
    <lineage>
        <taxon>Bacteria</taxon>
        <taxon>Bacillati</taxon>
        <taxon>Actinomycetota</taxon>
        <taxon>Actinomycetes</taxon>
        <taxon>Streptosporangiales</taxon>
        <taxon>Thermomonosporaceae</taxon>
        <taxon>Actinomadura</taxon>
    </lineage>
</organism>
<dbReference type="Pfam" id="PF00392">
    <property type="entry name" value="GntR"/>
    <property type="match status" value="1"/>
</dbReference>
<keyword evidence="6" id="KW-1185">Reference proteome</keyword>
<dbReference type="GO" id="GO:0003700">
    <property type="term" value="F:DNA-binding transcription factor activity"/>
    <property type="evidence" value="ECO:0007669"/>
    <property type="project" value="InterPro"/>
</dbReference>
<keyword evidence="1" id="KW-0805">Transcription regulation</keyword>
<dbReference type="AlphaFoldDB" id="A0A2P4US39"/>
<evidence type="ECO:0000313" key="6">
    <source>
        <dbReference type="Proteomes" id="UP000242367"/>
    </source>
</evidence>
<keyword evidence="3" id="KW-0804">Transcription</keyword>
<evidence type="ECO:0000259" key="4">
    <source>
        <dbReference type="PROSITE" id="PS50949"/>
    </source>
</evidence>
<dbReference type="InterPro" id="IPR036388">
    <property type="entry name" value="WH-like_DNA-bd_sf"/>
</dbReference>
<dbReference type="PANTHER" id="PTHR38445">
    <property type="entry name" value="HTH-TYPE TRANSCRIPTIONAL REPRESSOR YTRA"/>
    <property type="match status" value="1"/>
</dbReference>
<reference evidence="5 6" key="1">
    <citation type="journal article" date="2017" name="Chemistry">
        <title>Isolation, Biosynthesis and Chemical Modifications of Rubterolones A-F: Rare Tropolone Alkaloids from Actinomadura sp. 5-2.</title>
        <authorList>
            <person name="Guo H."/>
            <person name="Benndorf R."/>
            <person name="Leichnitz D."/>
            <person name="Klassen J.L."/>
            <person name="Vollmers J."/>
            <person name="Gorls H."/>
            <person name="Steinacker M."/>
            <person name="Weigel C."/>
            <person name="Dahse H.M."/>
            <person name="Kaster A.K."/>
            <person name="de Beer Z.W."/>
            <person name="Poulsen M."/>
            <person name="Beemelmanns C."/>
        </authorList>
    </citation>
    <scope>NUCLEOTIDE SEQUENCE [LARGE SCALE GENOMIC DNA]</scope>
    <source>
        <strain evidence="5 6">5-2</strain>
    </source>
</reference>
<accession>A0A2P4US39</accession>
<evidence type="ECO:0000313" key="5">
    <source>
        <dbReference type="EMBL" id="POM27855.1"/>
    </source>
</evidence>
<sequence>MTRSTMVDEITERIAFQIASGQLRAGDRLPSIRRLAEEHAVNPTTVQLVLARLRAMGFVEPHHGLGVVVNDIEARGGIETWRYLFRFSRRLPETSVRILRDLLETLSIVYASVVTKLEADPAAYDPRPVRQALSRLDRLVASGDASPTDVHQGVLDVLRAGSSAIGGGILLGVLNSLGPMLGDVPEVLDAVFHDAGAHVWWWDQVVTAWEKGDAEAARAALALLDPWHAEVTERLRLSLQAQPAS</sequence>
<dbReference type="EMBL" id="MTBP01000001">
    <property type="protein sequence ID" value="POM27855.1"/>
    <property type="molecule type" value="Genomic_DNA"/>
</dbReference>
<dbReference type="PANTHER" id="PTHR38445:SF9">
    <property type="entry name" value="HTH-TYPE TRANSCRIPTIONAL REPRESSOR YTRA"/>
    <property type="match status" value="1"/>
</dbReference>
<protein>
    <submittedName>
        <fullName evidence="5">HTH-type transcriptional regulator Mce2R</fullName>
    </submittedName>
</protein>
<name>A0A2P4US39_9ACTN</name>
<dbReference type="InterPro" id="IPR000524">
    <property type="entry name" value="Tscrpt_reg_HTH_GntR"/>
</dbReference>
<gene>
    <name evidence="5" type="primary">mce2R</name>
    <name evidence="5" type="ORF">BTM25_22780</name>
</gene>
<evidence type="ECO:0000256" key="3">
    <source>
        <dbReference type="ARBA" id="ARBA00023163"/>
    </source>
</evidence>
<keyword evidence="2" id="KW-0238">DNA-binding</keyword>
<dbReference type="InterPro" id="IPR036390">
    <property type="entry name" value="WH_DNA-bd_sf"/>
</dbReference>
<dbReference type="SMART" id="SM00345">
    <property type="entry name" value="HTH_GNTR"/>
    <property type="match status" value="1"/>
</dbReference>
<proteinExistence type="predicted"/>
<evidence type="ECO:0000256" key="1">
    <source>
        <dbReference type="ARBA" id="ARBA00023015"/>
    </source>
</evidence>
<dbReference type="Proteomes" id="UP000242367">
    <property type="component" value="Unassembled WGS sequence"/>
</dbReference>